<dbReference type="AlphaFoldDB" id="A0A1N7S1I6"/>
<keyword evidence="2" id="KW-1185">Reference proteome</keyword>
<dbReference type="EMBL" id="CYGX02000028">
    <property type="protein sequence ID" value="SIT41206.1"/>
    <property type="molecule type" value="Genomic_DNA"/>
</dbReference>
<gene>
    <name evidence="1" type="ORF">BN2475_280067</name>
</gene>
<evidence type="ECO:0000313" key="1">
    <source>
        <dbReference type="EMBL" id="SIT41206.1"/>
    </source>
</evidence>
<accession>A0A1N7S1I6</accession>
<dbReference type="RefSeq" id="WP_245841311.1">
    <property type="nucleotide sequence ID" value="NZ_CYGX02000028.1"/>
</dbReference>
<reference evidence="1 2" key="1">
    <citation type="submission" date="2016-12" db="EMBL/GenBank/DDBJ databases">
        <authorList>
            <person name="Song W.-J."/>
            <person name="Kurnit D.M."/>
        </authorList>
    </citation>
    <scope>NUCLEOTIDE SEQUENCE [LARGE SCALE GENOMIC DNA]</scope>
    <source>
        <strain evidence="1 2">STM7296</strain>
    </source>
</reference>
<dbReference type="Proteomes" id="UP000187012">
    <property type="component" value="Unassembled WGS sequence"/>
</dbReference>
<sequence length="107" mass="11396">MKKLICVPAAAARFDHQGAAGDQRAAGDRRAAGSSGFSYRRHVAAPRALFAAPSADLLTLVVAEALKRNAQAGTQRDALRDAVYEMPLALQRNHERSTQIARPDSGA</sequence>
<name>A0A1N7S1I6_9BURK</name>
<protein>
    <submittedName>
        <fullName evidence="1">Uncharacterized protein</fullName>
    </submittedName>
</protein>
<evidence type="ECO:0000313" key="2">
    <source>
        <dbReference type="Proteomes" id="UP000187012"/>
    </source>
</evidence>
<organism evidence="1 2">
    <name type="scientific">Paraburkholderia ribeironis</name>
    <dbReference type="NCBI Taxonomy" id="1247936"/>
    <lineage>
        <taxon>Bacteria</taxon>
        <taxon>Pseudomonadati</taxon>
        <taxon>Pseudomonadota</taxon>
        <taxon>Betaproteobacteria</taxon>
        <taxon>Burkholderiales</taxon>
        <taxon>Burkholderiaceae</taxon>
        <taxon>Paraburkholderia</taxon>
    </lineage>
</organism>
<proteinExistence type="predicted"/>